<comment type="caution">
    <text evidence="2">The sequence shown here is derived from an EMBL/GenBank/DDBJ whole genome shotgun (WGS) entry which is preliminary data.</text>
</comment>
<reference evidence="2" key="1">
    <citation type="submission" date="2023-10" db="EMBL/GenBank/DDBJ databases">
        <authorList>
            <person name="Chen Y."/>
            <person name="Shah S."/>
            <person name="Dougan E. K."/>
            <person name="Thang M."/>
            <person name="Chan C."/>
        </authorList>
    </citation>
    <scope>NUCLEOTIDE SEQUENCE [LARGE SCALE GENOMIC DNA]</scope>
</reference>
<accession>A0ABN9S2S0</accession>
<feature type="compositionally biased region" description="Basic residues" evidence="1">
    <location>
        <begin position="42"/>
        <end position="52"/>
    </location>
</feature>
<evidence type="ECO:0000313" key="3">
    <source>
        <dbReference type="Proteomes" id="UP001189429"/>
    </source>
</evidence>
<keyword evidence="3" id="KW-1185">Reference proteome</keyword>
<feature type="compositionally biased region" description="Low complexity" evidence="1">
    <location>
        <begin position="58"/>
        <end position="70"/>
    </location>
</feature>
<name>A0ABN9S2S0_9DINO</name>
<feature type="compositionally biased region" description="Basic and acidic residues" evidence="1">
    <location>
        <begin position="137"/>
        <end position="166"/>
    </location>
</feature>
<evidence type="ECO:0000313" key="2">
    <source>
        <dbReference type="EMBL" id="CAK0826056.1"/>
    </source>
</evidence>
<protein>
    <submittedName>
        <fullName evidence="2">Uncharacterized protein</fullName>
    </submittedName>
</protein>
<evidence type="ECO:0000256" key="1">
    <source>
        <dbReference type="SAM" id="MobiDB-lite"/>
    </source>
</evidence>
<dbReference type="EMBL" id="CAUYUJ010009180">
    <property type="protein sequence ID" value="CAK0826056.1"/>
    <property type="molecule type" value="Genomic_DNA"/>
</dbReference>
<feature type="non-terminal residue" evidence="2">
    <location>
        <position position="1"/>
    </location>
</feature>
<feature type="compositionally biased region" description="Basic and acidic residues" evidence="1">
    <location>
        <begin position="71"/>
        <end position="94"/>
    </location>
</feature>
<proteinExistence type="predicted"/>
<gene>
    <name evidence="2" type="ORF">PCOR1329_LOCUS26018</name>
</gene>
<feature type="compositionally biased region" description="Basic and acidic residues" evidence="1">
    <location>
        <begin position="13"/>
        <end position="24"/>
    </location>
</feature>
<organism evidence="2 3">
    <name type="scientific">Prorocentrum cordatum</name>
    <dbReference type="NCBI Taxonomy" id="2364126"/>
    <lineage>
        <taxon>Eukaryota</taxon>
        <taxon>Sar</taxon>
        <taxon>Alveolata</taxon>
        <taxon>Dinophyceae</taxon>
        <taxon>Prorocentrales</taxon>
        <taxon>Prorocentraceae</taxon>
        <taxon>Prorocentrum</taxon>
    </lineage>
</organism>
<feature type="region of interest" description="Disordered" evidence="1">
    <location>
        <begin position="1"/>
        <end position="99"/>
    </location>
</feature>
<sequence length="264" mass="29523">ARLEKYSPSAAKLARDEAEKDKAKKQQPARPPKSLRQQLHSAKQRKQTKAKGLRPQGREQLQQRQEAFQEAQEKRDRLLDESFDANLEHERASEVDTPLLEGLAHLGEYEEGEVKQEVATFRDQLAEAQTHQNTLLDKVEKLRTQRSQLEKRQTEHMPEASKKEPAEQPGAPPAPASKPAASGAENQSRGAGLEQAKAKLQASKGDRRILVVNIEKCGPRAHEYINEVIDSSPATSTTALCETHVAKHEKAKLRSDQDKEAREG</sequence>
<dbReference type="Proteomes" id="UP001189429">
    <property type="component" value="Unassembled WGS sequence"/>
</dbReference>
<feature type="region of interest" description="Disordered" evidence="1">
    <location>
        <begin position="131"/>
        <end position="205"/>
    </location>
</feature>